<sequence length="281" mass="29793">MSIQPKLIIHGGAGSLEGNIEKINHIRTSLEDICDKTYTHLCSTTSYDAVIYGIKLLEDDPLFNAGTGSKTQHDGQIRMSAGLMDGSKARFSGVINIQNVQNPILIAERLQNYDHTVLSGEMATKFAHELGFKAYNPLTAERLQESKLNIVGTTGTVGVVALDSSRKISVGTSTGGIGGEIPGRVSDSATIAGTYANLFAGVSGTGIGEHIINSGVATKIVTRVEDGYSLKDAVSKSINEGKSKDYHFGAIGISSSGDIIVDKTKDTIYYAFSDGHTISIF</sequence>
<gene>
    <name evidence="1" type="ORF">METZ01_LOCUS283677</name>
</gene>
<proteinExistence type="predicted"/>
<dbReference type="PANTHER" id="PTHR10188">
    <property type="entry name" value="L-ASPARAGINASE"/>
    <property type="match status" value="1"/>
</dbReference>
<dbReference type="SUPFAM" id="SSF56235">
    <property type="entry name" value="N-terminal nucleophile aminohydrolases (Ntn hydrolases)"/>
    <property type="match status" value="1"/>
</dbReference>
<dbReference type="Gene3D" id="3.60.20.30">
    <property type="entry name" value="(Glycosyl)asparaginase"/>
    <property type="match status" value="1"/>
</dbReference>
<dbReference type="GO" id="GO:0016811">
    <property type="term" value="F:hydrolase activity, acting on carbon-nitrogen (but not peptide) bonds, in linear amides"/>
    <property type="evidence" value="ECO:0007669"/>
    <property type="project" value="UniProtKB-ARBA"/>
</dbReference>
<dbReference type="AlphaFoldDB" id="A0A382L4M6"/>
<accession>A0A382L4M6</accession>
<protein>
    <submittedName>
        <fullName evidence="1">Uncharacterized protein</fullName>
    </submittedName>
</protein>
<dbReference type="Pfam" id="PF01112">
    <property type="entry name" value="Asparaginase_2"/>
    <property type="match status" value="2"/>
</dbReference>
<evidence type="ECO:0000313" key="1">
    <source>
        <dbReference type="EMBL" id="SVC30823.1"/>
    </source>
</evidence>
<dbReference type="InterPro" id="IPR029055">
    <property type="entry name" value="Ntn_hydrolases_N"/>
</dbReference>
<dbReference type="EMBL" id="UINC01084304">
    <property type="protein sequence ID" value="SVC30823.1"/>
    <property type="molecule type" value="Genomic_DNA"/>
</dbReference>
<name>A0A382L4M6_9ZZZZ</name>
<organism evidence="1">
    <name type="scientific">marine metagenome</name>
    <dbReference type="NCBI Taxonomy" id="408172"/>
    <lineage>
        <taxon>unclassified sequences</taxon>
        <taxon>metagenomes</taxon>
        <taxon>ecological metagenomes</taxon>
    </lineage>
</organism>
<dbReference type="InterPro" id="IPR000246">
    <property type="entry name" value="Peptidase_T2"/>
</dbReference>
<reference evidence="1" key="1">
    <citation type="submission" date="2018-05" db="EMBL/GenBank/DDBJ databases">
        <authorList>
            <person name="Lanie J.A."/>
            <person name="Ng W.-L."/>
            <person name="Kazmierczak K.M."/>
            <person name="Andrzejewski T.M."/>
            <person name="Davidsen T.M."/>
            <person name="Wayne K.J."/>
            <person name="Tettelin H."/>
            <person name="Glass J.I."/>
            <person name="Rusch D."/>
            <person name="Podicherti R."/>
            <person name="Tsui H.-C.T."/>
            <person name="Winkler M.E."/>
        </authorList>
    </citation>
    <scope>NUCLEOTIDE SEQUENCE</scope>
</reference>
<dbReference type="PANTHER" id="PTHR10188:SF6">
    <property type="entry name" value="N(4)-(BETA-N-ACETYLGLUCOSAMINYL)-L-ASPARAGINASE"/>
    <property type="match status" value="1"/>
</dbReference>